<organism evidence="1 2">
    <name type="scientific">Haloarcula onubensis</name>
    <dbReference type="NCBI Taxonomy" id="2950539"/>
    <lineage>
        <taxon>Archaea</taxon>
        <taxon>Methanobacteriati</taxon>
        <taxon>Methanobacteriota</taxon>
        <taxon>Stenosarchaea group</taxon>
        <taxon>Halobacteria</taxon>
        <taxon>Halobacteriales</taxon>
        <taxon>Haloarculaceae</taxon>
        <taxon>Haloarcula</taxon>
    </lineage>
</organism>
<dbReference type="Proteomes" id="UP001268864">
    <property type="component" value="Unassembled WGS sequence"/>
</dbReference>
<protein>
    <recommendedName>
        <fullName evidence="3">ASCH domain-containing protein</fullName>
    </recommendedName>
</protein>
<evidence type="ECO:0008006" key="3">
    <source>
        <dbReference type="Google" id="ProtNLM"/>
    </source>
</evidence>
<sequence>MSKPVDVPPDLLPEGQQTIGTQFRARAAGRVRWGEPTEVLNTPDLPTIDRVVIYDDKAAVPYTESGGEYQTGCDISDVAEYVETVYDEARATDPAFYADIGVPLRGDTP</sequence>
<accession>A0ABU2FWV2</accession>
<dbReference type="RefSeq" id="WP_310902428.1">
    <property type="nucleotide sequence ID" value="NZ_JAMQOS010000012.1"/>
</dbReference>
<evidence type="ECO:0000313" key="2">
    <source>
        <dbReference type="Proteomes" id="UP001268864"/>
    </source>
</evidence>
<name>A0ABU2FWV2_9EURY</name>
<keyword evidence="2" id="KW-1185">Reference proteome</keyword>
<evidence type="ECO:0000313" key="1">
    <source>
        <dbReference type="EMBL" id="MDS0284762.1"/>
    </source>
</evidence>
<reference evidence="1 2" key="1">
    <citation type="submission" date="2022-06" db="EMBL/GenBank/DDBJ databases">
        <title>Halomicroarcula sp. a new haloarchaeum isolate from saline soil.</title>
        <authorList>
            <person name="Strakova D."/>
            <person name="Galisteo C."/>
            <person name="Sanchez-Porro C."/>
            <person name="Ventosa A."/>
        </authorList>
    </citation>
    <scope>NUCLEOTIDE SEQUENCE [LARGE SCALE GENOMIC DNA]</scope>
    <source>
        <strain evidence="1 2">S3CR25-11</strain>
    </source>
</reference>
<proteinExistence type="predicted"/>
<gene>
    <name evidence="1" type="ORF">NDI86_21910</name>
</gene>
<comment type="caution">
    <text evidence="1">The sequence shown here is derived from an EMBL/GenBank/DDBJ whole genome shotgun (WGS) entry which is preliminary data.</text>
</comment>
<dbReference type="EMBL" id="JAMQOS010000012">
    <property type="protein sequence ID" value="MDS0284762.1"/>
    <property type="molecule type" value="Genomic_DNA"/>
</dbReference>